<comment type="caution">
    <text evidence="3">The sequence shown here is derived from an EMBL/GenBank/DDBJ whole genome shotgun (WGS) entry which is preliminary data.</text>
</comment>
<evidence type="ECO:0000313" key="4">
    <source>
        <dbReference type="Proteomes" id="UP000271624"/>
    </source>
</evidence>
<dbReference type="InterPro" id="IPR004291">
    <property type="entry name" value="Transposase_IS66_central"/>
</dbReference>
<dbReference type="Pfam" id="PF03050">
    <property type="entry name" value="DDE_Tnp_IS66"/>
    <property type="match status" value="1"/>
</dbReference>
<feature type="domain" description="Transposase IS66 central" evidence="1">
    <location>
        <begin position="609"/>
        <end position="867"/>
    </location>
</feature>
<dbReference type="OrthoDB" id="9757917at2"/>
<reference evidence="3" key="1">
    <citation type="submission" date="2018-12" db="EMBL/GenBank/DDBJ databases">
        <authorList>
            <person name="Will S."/>
            <person name="Neumann-Schaal M."/>
            <person name="Henke P."/>
        </authorList>
    </citation>
    <scope>NUCLEOTIDE SEQUENCE</scope>
    <source>
        <strain evidence="3">PCC 7102</strain>
    </source>
</reference>
<protein>
    <recommendedName>
        <fullName evidence="5">Transposase</fullName>
    </recommendedName>
</protein>
<dbReference type="InterPro" id="IPR019993">
    <property type="entry name" value="RecB_nuclease_TM0106_put"/>
</dbReference>
<organism evidence="3 4">
    <name type="scientific">Dulcicalothrix desertica PCC 7102</name>
    <dbReference type="NCBI Taxonomy" id="232991"/>
    <lineage>
        <taxon>Bacteria</taxon>
        <taxon>Bacillati</taxon>
        <taxon>Cyanobacteriota</taxon>
        <taxon>Cyanophyceae</taxon>
        <taxon>Nostocales</taxon>
        <taxon>Calotrichaceae</taxon>
        <taxon>Dulcicalothrix</taxon>
    </lineage>
</organism>
<proteinExistence type="predicted"/>
<dbReference type="AlphaFoldDB" id="A0A433UKY8"/>
<dbReference type="Proteomes" id="UP000271624">
    <property type="component" value="Unassembled WGS sequence"/>
</dbReference>
<dbReference type="InterPro" id="IPR038720">
    <property type="entry name" value="YprB_RNase_H-like_dom"/>
</dbReference>
<name>A0A433UKY8_9CYAN</name>
<dbReference type="EMBL" id="RSCL01000048">
    <property type="protein sequence ID" value="RUS94429.1"/>
    <property type="molecule type" value="Genomic_DNA"/>
</dbReference>
<dbReference type="RefSeq" id="WP_127087253.1">
    <property type="nucleotide sequence ID" value="NZ_RSCL01000048.1"/>
</dbReference>
<dbReference type="PANTHER" id="PTHR33678:SF2">
    <property type="match status" value="1"/>
</dbReference>
<reference evidence="3" key="2">
    <citation type="journal article" date="2019" name="Genome Biol. Evol.">
        <title>Day and night: Metabolic profiles and evolutionary relationships of six axenic non-marine cyanobacteria.</title>
        <authorList>
            <person name="Will S.E."/>
            <person name="Henke P."/>
            <person name="Boedeker C."/>
            <person name="Huang S."/>
            <person name="Brinkmann H."/>
            <person name="Rohde M."/>
            <person name="Jarek M."/>
            <person name="Friedl T."/>
            <person name="Seufert S."/>
            <person name="Schumacher M."/>
            <person name="Overmann J."/>
            <person name="Neumann-Schaal M."/>
            <person name="Petersen J."/>
        </authorList>
    </citation>
    <scope>NUCLEOTIDE SEQUENCE [LARGE SCALE GENOMIC DNA]</scope>
    <source>
        <strain evidence="3">PCC 7102</strain>
    </source>
</reference>
<accession>A0A433UKY8</accession>
<dbReference type="SUPFAM" id="SSF53098">
    <property type="entry name" value="Ribonuclease H-like"/>
    <property type="match status" value="1"/>
</dbReference>
<dbReference type="InterPro" id="IPR012337">
    <property type="entry name" value="RNaseH-like_sf"/>
</dbReference>
<evidence type="ECO:0000259" key="2">
    <source>
        <dbReference type="Pfam" id="PF13482"/>
    </source>
</evidence>
<dbReference type="NCBIfam" id="NF033517">
    <property type="entry name" value="transpos_IS66"/>
    <property type="match status" value="1"/>
</dbReference>
<sequence>MSTEIIITSEVFVAYSLCPRKAFLMLFSDDKGTPHDYSRIIEERKRTHQAEYLEVFKQEHIGAKKYDKNNFKGNDFFVEASLKSEYWEAHCDVLTKVDASSSRRNSIYEPTIIIGTCSITNEHKTELLFIGKILGQIQKQLPAVGTIVGMDGKAHRVKLESGYKSITSFLKTLQGWVEEKPIEPPPLILNKHCPSCQFRDLCREQAVKENNLSLLDRMTPKAIQKYHKKGIFTIHQLSYLFRLRRNKKKRKSKLPVKHSLELQALAIREQKIYIQEIPSLSRKPVELFLDIEGIPDENFYYLIGLLVCTAENASYHSFWANTADDEESIWKQLIEKINSYPEAVIYHYGSYEVKAINELAKRYSTDCELIKQRLINLNSYIYGKVYFPTYSNSLKAIGDFIGIYWTVPNASGLQSIAWRYQWEDSQEVEHQQKLIQYNQDDCRALKLLADEYCKIITNSELQSNIDFANQPKKESTEVGKKIHNQFDTILKFAHADYDKKKISLSKDNTDENSQIKKRGARQYKNYNRAVNSKINKVIHVPALEACPQCNNELLQEKRKIIYKIVIDLIFFKTGCRKNIIKYIGYKNYCPICKKYSAPPSFFGMGRPCSYGHGFKAWVVYQRLFLRLPYQIIVQETEELFGESIAEGTITYFLKQFSEHYAETELILIQKILESPFIHVDETQISIRGINQYVWVFTDGKHVIFRLTKTREAEIVHEILSEYKGVLVSDFYGGYDSVNCKQQKCWSHLIKDINDDLWDAPFDTEFECFVSEVRNLIIPILETVEKYGLKKRHLSKFNKVVEKFYTQNILDKVYRSELAVKYQKRFERYRQSLFTFLEQDAIPWNNNTAERAIRHLAIQRKISGSFYESGATSYLVLLGIMQTCRFQDKSLLKFFMSGEKDIDKFKSSK</sequence>
<keyword evidence="4" id="KW-1185">Reference proteome</keyword>
<dbReference type="Pfam" id="PF13482">
    <property type="entry name" value="RNase_H_2"/>
    <property type="match status" value="1"/>
</dbReference>
<gene>
    <name evidence="3" type="ORF">DSM106972_093240</name>
</gene>
<dbReference type="NCBIfam" id="TIGR03491">
    <property type="entry name" value="TM0106 family RecB-like putative nuclease"/>
    <property type="match status" value="1"/>
</dbReference>
<feature type="domain" description="YprB ribonuclease H-like" evidence="2">
    <location>
        <begin position="287"/>
        <end position="451"/>
    </location>
</feature>
<dbReference type="PANTHER" id="PTHR33678">
    <property type="entry name" value="BLL1576 PROTEIN"/>
    <property type="match status" value="1"/>
</dbReference>
<evidence type="ECO:0000313" key="3">
    <source>
        <dbReference type="EMBL" id="RUS94429.1"/>
    </source>
</evidence>
<evidence type="ECO:0000259" key="1">
    <source>
        <dbReference type="Pfam" id="PF03050"/>
    </source>
</evidence>
<dbReference type="InterPro" id="IPR052344">
    <property type="entry name" value="Transposase-related"/>
</dbReference>
<evidence type="ECO:0008006" key="5">
    <source>
        <dbReference type="Google" id="ProtNLM"/>
    </source>
</evidence>